<dbReference type="EMBL" id="BMHQ01000003">
    <property type="protein sequence ID" value="GGE11290.1"/>
    <property type="molecule type" value="Genomic_DNA"/>
</dbReference>
<accession>A0A8J2VER7</accession>
<keyword evidence="2" id="KW-1185">Reference proteome</keyword>
<gene>
    <name evidence="1" type="ORF">GCM10011571_10790</name>
</gene>
<comment type="caution">
    <text evidence="1">The sequence shown here is derived from an EMBL/GenBank/DDBJ whole genome shotgun (WGS) entry which is preliminary data.</text>
</comment>
<evidence type="ECO:0000313" key="2">
    <source>
        <dbReference type="Proteomes" id="UP000625210"/>
    </source>
</evidence>
<evidence type="ECO:0000313" key="1">
    <source>
        <dbReference type="EMBL" id="GGE11290.1"/>
    </source>
</evidence>
<reference evidence="1" key="2">
    <citation type="submission" date="2020-09" db="EMBL/GenBank/DDBJ databases">
        <authorList>
            <person name="Sun Q."/>
            <person name="Zhou Y."/>
        </authorList>
    </citation>
    <scope>NUCLEOTIDE SEQUENCE</scope>
    <source>
        <strain evidence="1">CGMCC 1.15179</strain>
    </source>
</reference>
<name>A0A8J2VER7_9BACL</name>
<dbReference type="Proteomes" id="UP000625210">
    <property type="component" value="Unassembled WGS sequence"/>
</dbReference>
<proteinExistence type="predicted"/>
<dbReference type="AlphaFoldDB" id="A0A8J2VER7"/>
<organism evidence="1 2">
    <name type="scientific">Marinithermofilum abyssi</name>
    <dbReference type="NCBI Taxonomy" id="1571185"/>
    <lineage>
        <taxon>Bacteria</taxon>
        <taxon>Bacillati</taxon>
        <taxon>Bacillota</taxon>
        <taxon>Bacilli</taxon>
        <taxon>Bacillales</taxon>
        <taxon>Thermoactinomycetaceae</taxon>
        <taxon>Marinithermofilum</taxon>
    </lineage>
</organism>
<dbReference type="RefSeq" id="WP_188646883.1">
    <property type="nucleotide sequence ID" value="NZ_BMHQ01000003.1"/>
</dbReference>
<reference evidence="1" key="1">
    <citation type="journal article" date="2014" name="Int. J. Syst. Evol. Microbiol.">
        <title>Complete genome sequence of Corynebacterium casei LMG S-19264T (=DSM 44701T), isolated from a smear-ripened cheese.</title>
        <authorList>
            <consortium name="US DOE Joint Genome Institute (JGI-PGF)"/>
            <person name="Walter F."/>
            <person name="Albersmeier A."/>
            <person name="Kalinowski J."/>
            <person name="Ruckert C."/>
        </authorList>
    </citation>
    <scope>NUCLEOTIDE SEQUENCE</scope>
    <source>
        <strain evidence="1">CGMCC 1.15179</strain>
    </source>
</reference>
<protein>
    <submittedName>
        <fullName evidence="1">Uncharacterized protein</fullName>
    </submittedName>
</protein>
<sequence length="170" mass="19195">MLQHLSVRLALSVCCSAVIASLLSLVPGWIGSERQDADLPAFQQESRGHLTADNVVNMLTARDWQADLSQVDWDAPNRSLRLRIVSYEKERLYHDALALIRHVFSTADNVRLLQLEALQSGTRQGFVVKARPSDVRRWAMLRDDSKKPEEVLRAVFRLEPFQSGGLGTEE</sequence>